<dbReference type="Pfam" id="PF20765">
    <property type="entry name" value="Phage_tail_terminator_8"/>
    <property type="match status" value="1"/>
</dbReference>
<dbReference type="InterPro" id="IPR049254">
    <property type="entry name" value="Phage_tail_terminator"/>
</dbReference>
<dbReference type="KEGG" id="tfr:BR63_19190"/>
<proteinExistence type="predicted"/>
<protein>
    <submittedName>
        <fullName evidence="1">Uncharacterized protein</fullName>
    </submittedName>
</protein>
<dbReference type="EMBL" id="CP045798">
    <property type="protein sequence ID" value="QNB48207.1"/>
    <property type="molecule type" value="Genomic_DNA"/>
</dbReference>
<evidence type="ECO:0000313" key="1">
    <source>
        <dbReference type="EMBL" id="QNB48207.1"/>
    </source>
</evidence>
<reference evidence="1 2" key="1">
    <citation type="journal article" date="2019" name="Front. Microbiol.">
        <title>Thermoanaerosceptrum fracticalcis gen. nov. sp. nov., a Novel Fumarate-Fermenting Microorganism From a Deep Fractured Carbonate Aquifer of the US Great Basin.</title>
        <authorList>
            <person name="Hamilton-Brehm S.D."/>
            <person name="Stewart L.E."/>
            <person name="Zavarin M."/>
            <person name="Caldwell M."/>
            <person name="Lawson P.A."/>
            <person name="Onstott T.C."/>
            <person name="Grzymski J."/>
            <person name="Neveux I."/>
            <person name="Lollar B.S."/>
            <person name="Russell C.E."/>
            <person name="Moser D.P."/>
        </authorList>
    </citation>
    <scope>NUCLEOTIDE SEQUENCE [LARGE SCALE GENOMIC DNA]</scope>
    <source>
        <strain evidence="1 2">DRI-13</strain>
    </source>
</reference>
<name>A0A7G6E803_THEFR</name>
<dbReference type="RefSeq" id="WP_034424983.1">
    <property type="nucleotide sequence ID" value="NZ_CP045798.1"/>
</dbReference>
<gene>
    <name evidence="1" type="ORF">BR63_19190</name>
</gene>
<dbReference type="AlphaFoldDB" id="A0A7G6E803"/>
<keyword evidence="2" id="KW-1185">Reference proteome</keyword>
<evidence type="ECO:0000313" key="2">
    <source>
        <dbReference type="Proteomes" id="UP000515847"/>
    </source>
</evidence>
<sequence>MTLKEIKTVLSDKLKTAMPTVKVYAKEVKQGFTKPALFVEAIPVSTEKSVYYTDKTISVKIRYFSESGEYLDLGEKADSLIDLFSTPLVVGETTITISNTNSEIISGEENDYLDFSFDLSYTEWAEVLEKVNVNGETVFMLPDEAAGYTQDAISLIEELNLNLNE</sequence>
<dbReference type="OrthoDB" id="2063617at2"/>
<organism evidence="1 2">
    <name type="scientific">Thermanaerosceptrum fracticalcis</name>
    <dbReference type="NCBI Taxonomy" id="1712410"/>
    <lineage>
        <taxon>Bacteria</taxon>
        <taxon>Bacillati</taxon>
        <taxon>Bacillota</taxon>
        <taxon>Clostridia</taxon>
        <taxon>Eubacteriales</taxon>
        <taxon>Peptococcaceae</taxon>
        <taxon>Thermanaerosceptrum</taxon>
    </lineage>
</organism>
<accession>A0A7G6E803</accession>
<dbReference type="Proteomes" id="UP000515847">
    <property type="component" value="Chromosome"/>
</dbReference>